<evidence type="ECO:0000313" key="2">
    <source>
        <dbReference type="Proteomes" id="UP001054945"/>
    </source>
</evidence>
<organism evidence="1 2">
    <name type="scientific">Caerostris extrusa</name>
    <name type="common">Bark spider</name>
    <name type="synonym">Caerostris bankana</name>
    <dbReference type="NCBI Taxonomy" id="172846"/>
    <lineage>
        <taxon>Eukaryota</taxon>
        <taxon>Metazoa</taxon>
        <taxon>Ecdysozoa</taxon>
        <taxon>Arthropoda</taxon>
        <taxon>Chelicerata</taxon>
        <taxon>Arachnida</taxon>
        <taxon>Araneae</taxon>
        <taxon>Araneomorphae</taxon>
        <taxon>Entelegynae</taxon>
        <taxon>Araneoidea</taxon>
        <taxon>Araneidae</taxon>
        <taxon>Caerostris</taxon>
    </lineage>
</organism>
<protein>
    <submittedName>
        <fullName evidence="1">Uncharacterized protein</fullName>
    </submittedName>
</protein>
<keyword evidence="2" id="KW-1185">Reference proteome</keyword>
<dbReference type="AlphaFoldDB" id="A0AAV4VBD9"/>
<gene>
    <name evidence="1" type="ORF">CEXT_224401</name>
</gene>
<sequence length="110" mass="12914">MYKLNFHSNINFLYVLSNLPIIQMTLITNPDEELHQHFCCCTVSNKGFCGETLLQKYSEFSYGASDWRHYIDLKRETFRILDEKQLHATINEGLVFTRSQSSANVVNLRY</sequence>
<accession>A0AAV4VBD9</accession>
<name>A0AAV4VBD9_CAEEX</name>
<dbReference type="Proteomes" id="UP001054945">
    <property type="component" value="Unassembled WGS sequence"/>
</dbReference>
<proteinExistence type="predicted"/>
<evidence type="ECO:0000313" key="1">
    <source>
        <dbReference type="EMBL" id="GIY67314.1"/>
    </source>
</evidence>
<reference evidence="1 2" key="1">
    <citation type="submission" date="2021-06" db="EMBL/GenBank/DDBJ databases">
        <title>Caerostris extrusa draft genome.</title>
        <authorList>
            <person name="Kono N."/>
            <person name="Arakawa K."/>
        </authorList>
    </citation>
    <scope>NUCLEOTIDE SEQUENCE [LARGE SCALE GENOMIC DNA]</scope>
</reference>
<dbReference type="EMBL" id="BPLR01014225">
    <property type="protein sequence ID" value="GIY67314.1"/>
    <property type="molecule type" value="Genomic_DNA"/>
</dbReference>
<comment type="caution">
    <text evidence="1">The sequence shown here is derived from an EMBL/GenBank/DDBJ whole genome shotgun (WGS) entry which is preliminary data.</text>
</comment>